<evidence type="ECO:0000313" key="2">
    <source>
        <dbReference type="Proteomes" id="UP001497700"/>
    </source>
</evidence>
<keyword evidence="2" id="KW-1185">Reference proteome</keyword>
<gene>
    <name evidence="1" type="ORF">F4820DRAFT_303822</name>
</gene>
<name>A0ACB9Z230_9PEZI</name>
<accession>A0ACB9Z230</accession>
<evidence type="ECO:0000313" key="1">
    <source>
        <dbReference type="EMBL" id="KAI4865288.1"/>
    </source>
</evidence>
<comment type="caution">
    <text evidence="1">The sequence shown here is derived from an EMBL/GenBank/DDBJ whole genome shotgun (WGS) entry which is preliminary data.</text>
</comment>
<organism evidence="1 2">
    <name type="scientific">Hypoxylon rubiginosum</name>
    <dbReference type="NCBI Taxonomy" id="110542"/>
    <lineage>
        <taxon>Eukaryota</taxon>
        <taxon>Fungi</taxon>
        <taxon>Dikarya</taxon>
        <taxon>Ascomycota</taxon>
        <taxon>Pezizomycotina</taxon>
        <taxon>Sordariomycetes</taxon>
        <taxon>Xylariomycetidae</taxon>
        <taxon>Xylariales</taxon>
        <taxon>Hypoxylaceae</taxon>
        <taxon>Hypoxylon</taxon>
    </lineage>
</organism>
<reference evidence="1 2" key="1">
    <citation type="journal article" date="2022" name="New Phytol.">
        <title>Ecological generalism drives hyperdiversity of secondary metabolite gene clusters in xylarialean endophytes.</title>
        <authorList>
            <person name="Franco M.E.E."/>
            <person name="Wisecaver J.H."/>
            <person name="Arnold A.E."/>
            <person name="Ju Y.M."/>
            <person name="Slot J.C."/>
            <person name="Ahrendt S."/>
            <person name="Moore L.P."/>
            <person name="Eastman K.E."/>
            <person name="Scott K."/>
            <person name="Konkel Z."/>
            <person name="Mondo S.J."/>
            <person name="Kuo A."/>
            <person name="Hayes R.D."/>
            <person name="Haridas S."/>
            <person name="Andreopoulos B."/>
            <person name="Riley R."/>
            <person name="LaButti K."/>
            <person name="Pangilinan J."/>
            <person name="Lipzen A."/>
            <person name="Amirebrahimi M."/>
            <person name="Yan J."/>
            <person name="Adam C."/>
            <person name="Keymanesh K."/>
            <person name="Ng V."/>
            <person name="Louie K."/>
            <person name="Northen T."/>
            <person name="Drula E."/>
            <person name="Henrissat B."/>
            <person name="Hsieh H.M."/>
            <person name="Youens-Clark K."/>
            <person name="Lutzoni F."/>
            <person name="Miadlikowska J."/>
            <person name="Eastwood D.C."/>
            <person name="Hamelin R.C."/>
            <person name="Grigoriev I.V."/>
            <person name="U'Ren J.M."/>
        </authorList>
    </citation>
    <scope>NUCLEOTIDE SEQUENCE [LARGE SCALE GENOMIC DNA]</scope>
    <source>
        <strain evidence="1 2">CBS 119005</strain>
    </source>
</reference>
<protein>
    <submittedName>
        <fullName evidence="1">Peroxin-3</fullName>
    </submittedName>
</protein>
<dbReference type="EMBL" id="MU393474">
    <property type="protein sequence ID" value="KAI4865288.1"/>
    <property type="molecule type" value="Genomic_DNA"/>
</dbReference>
<sequence length="551" mass="60249">MISASRRWFRRNRTPIAVGVGVIGAGYLATQYVLSKINDARERMSSDRIAKENLRRRFEQNQEDCTFTVLALLPTATTNILDTMNTEKITLEIQQMKGNAKSLRGSGESSATPPSIADTTMTEEEGKSIASLQSESGIHASQMTLPSISNAGDGASESGQAIHRSKKTKRQLWDDLTISSITRAFTLIYTLALLTLLTRVQLNLLGRRSYLSSVVSLATGTAQSTINLENNDDDNPEQAYGSDFETNRKYLTFSWWLLNRGWVEIMENVDAAVREVFGHLSPRDILSFDTFSQLTIEVRKKMEGRTEGGETTKRPGAKWLPYLLPPTKMEDFVLRESGVLGESTTTSSTQPDASASPSSETPLRRLLDETSDLIESPAFSHVLTLLLDAGFRTLLHKKVLPGAFELPATTFITPVGSEVVQLVGHQAAATAASGKVVLLPKILSVLTRQAHAIGNGMPNEYLQEMEQVRDLEAFAAVVYSSNWENEIHEEGGLAASRGPGDETGSTAGVPESSTFGRFSQFSTLGEESLVLVDPSLSQTQSSFENAWERAG</sequence>
<dbReference type="Proteomes" id="UP001497700">
    <property type="component" value="Unassembled WGS sequence"/>
</dbReference>
<proteinExistence type="predicted"/>